<comment type="caution">
    <text evidence="8">The sequence shown here is derived from an EMBL/GenBank/DDBJ whole genome shotgun (WGS) entry which is preliminary data.</text>
</comment>
<dbReference type="CDD" id="cd07714">
    <property type="entry name" value="RNaseJ_MBL-fold"/>
    <property type="match status" value="1"/>
</dbReference>
<dbReference type="Gene3D" id="3.40.50.10710">
    <property type="entry name" value="Metallo-hydrolase/oxidoreductase"/>
    <property type="match status" value="1"/>
</dbReference>
<keyword evidence="1" id="KW-0540">Nuclease</keyword>
<proteinExistence type="predicted"/>
<dbReference type="InterPro" id="IPR042173">
    <property type="entry name" value="RNase_J_2"/>
</dbReference>
<dbReference type="Pfam" id="PF17770">
    <property type="entry name" value="RNase_J_C"/>
    <property type="match status" value="1"/>
</dbReference>
<dbReference type="InterPro" id="IPR001279">
    <property type="entry name" value="Metallo-B-lactamas"/>
</dbReference>
<dbReference type="SUPFAM" id="SSF56281">
    <property type="entry name" value="Metallo-hydrolase/oxidoreductase"/>
    <property type="match status" value="1"/>
</dbReference>
<evidence type="ECO:0000256" key="2">
    <source>
        <dbReference type="ARBA" id="ARBA00022723"/>
    </source>
</evidence>
<reference evidence="8 9" key="1">
    <citation type="submission" date="2018-10" db="EMBL/GenBank/DDBJ databases">
        <title>Genomic Encyclopedia of Type Strains, Phase IV (KMG-IV): sequencing the most valuable type-strain genomes for metagenomic binning, comparative biology and taxonomic classification.</title>
        <authorList>
            <person name="Goeker M."/>
        </authorList>
    </citation>
    <scope>NUCLEOTIDE SEQUENCE [LARGE SCALE GENOMIC DNA]</scope>
    <source>
        <strain evidence="8 9">DSM 22008</strain>
    </source>
</reference>
<evidence type="ECO:0000256" key="5">
    <source>
        <dbReference type="ARBA" id="ARBA00022839"/>
    </source>
</evidence>
<dbReference type="PANTHER" id="PTHR43694:SF1">
    <property type="entry name" value="RIBONUCLEASE J"/>
    <property type="match status" value="1"/>
</dbReference>
<keyword evidence="5" id="KW-0269">Exonuclease</keyword>
<dbReference type="GO" id="GO:0046872">
    <property type="term" value="F:metal ion binding"/>
    <property type="evidence" value="ECO:0007669"/>
    <property type="project" value="UniProtKB-KW"/>
</dbReference>
<evidence type="ECO:0000256" key="6">
    <source>
        <dbReference type="ARBA" id="ARBA00022884"/>
    </source>
</evidence>
<accession>A0A420WL83</accession>
<name>A0A420WL83_9PROT</name>
<dbReference type="SMART" id="SM00849">
    <property type="entry name" value="Lactamase_B"/>
    <property type="match status" value="1"/>
</dbReference>
<keyword evidence="4" id="KW-0862">Zinc</keyword>
<dbReference type="Gene3D" id="3.60.15.10">
    <property type="entry name" value="Ribonuclease Z/Hydroxyacylglutathione hydrolase-like"/>
    <property type="match status" value="1"/>
</dbReference>
<dbReference type="Proteomes" id="UP000282211">
    <property type="component" value="Unassembled WGS sequence"/>
</dbReference>
<dbReference type="RefSeq" id="WP_233345428.1">
    <property type="nucleotide sequence ID" value="NZ_RBII01000001.1"/>
</dbReference>
<organism evidence="8 9">
    <name type="scientific">Litorimonas taeanensis</name>
    <dbReference type="NCBI Taxonomy" id="568099"/>
    <lineage>
        <taxon>Bacteria</taxon>
        <taxon>Pseudomonadati</taxon>
        <taxon>Pseudomonadota</taxon>
        <taxon>Alphaproteobacteria</taxon>
        <taxon>Maricaulales</taxon>
        <taxon>Robiginitomaculaceae</taxon>
    </lineage>
</organism>
<dbReference type="InterPro" id="IPR055132">
    <property type="entry name" value="RNase_J_b_CASP"/>
</dbReference>
<gene>
    <name evidence="8" type="ORF">DES40_0972</name>
</gene>
<dbReference type="InterPro" id="IPR041636">
    <property type="entry name" value="RNase_J_C"/>
</dbReference>
<dbReference type="InterPro" id="IPR036866">
    <property type="entry name" value="RibonucZ/Hydroxyglut_hydro"/>
</dbReference>
<keyword evidence="6" id="KW-0694">RNA-binding</keyword>
<keyword evidence="2" id="KW-0479">Metal-binding</keyword>
<keyword evidence="3" id="KW-0378">Hydrolase</keyword>
<sequence length="565" mass="61717">MTQSKKTFDDEFVFLPLGGSGEIGMNLNVFGFGPANNRQWVIVDIGVTFGGPDTPGVEIIMPDISFLEEQRGNILGIVLTHAHEDHMGALARLWPRLRCPVYATPFTMYLVKDRLSEFGLLDSVELRDVPLKGSFSLGPFDFDLITLTHSIPEPNALAIKTPLGTVLHTGDWKIDPAPQIGEPVDEAALRALGKDGVTAMICDSTNVFSPGEAGSEEGVREEITKVIAEFDGRGVAVAAFASNVARLESVMLAAKDNDRSVCLVGRSMRRMVGAAKSIGLLEKTGELISEEEARAMPSAHVLYLCTGSQGEPRAALSRIASGQHKNVKFHEGDAVIFSSKIIPGNDKNIFALQNALADDGVHIVTEKDRPIHVSGHPCRDELSRMYEWVKPEIAIPVHGERRHLLEHARLAKSLGIQKAYAPRNGELIRIAPKGPEVVDITPSGRLHQDGHAIVSSLDQGLRLRKKMAYAGHISVSLVVDQKGKIISGPEPRISGFPEGKEGEILDILLDVVEDTALEAYDTLSIKARKEEDLIEDRLAARIKRRVREMTDKRAIVEVIVHKVKA</sequence>
<keyword evidence="9" id="KW-1185">Reference proteome</keyword>
<evidence type="ECO:0000259" key="7">
    <source>
        <dbReference type="SMART" id="SM00849"/>
    </source>
</evidence>
<dbReference type="Pfam" id="PF07521">
    <property type="entry name" value="RMMBL"/>
    <property type="match status" value="1"/>
</dbReference>
<dbReference type="PANTHER" id="PTHR43694">
    <property type="entry name" value="RIBONUCLEASE J"/>
    <property type="match status" value="1"/>
</dbReference>
<dbReference type="Pfam" id="PF22505">
    <property type="entry name" value="RNase_J_b_CASP"/>
    <property type="match status" value="1"/>
</dbReference>
<evidence type="ECO:0000256" key="1">
    <source>
        <dbReference type="ARBA" id="ARBA00022722"/>
    </source>
</evidence>
<feature type="domain" description="Metallo-beta-lactamase" evidence="7">
    <location>
        <begin position="26"/>
        <end position="223"/>
    </location>
</feature>
<evidence type="ECO:0000313" key="8">
    <source>
        <dbReference type="EMBL" id="RKQ71645.1"/>
    </source>
</evidence>
<dbReference type="InParanoid" id="A0A420WL83"/>
<evidence type="ECO:0000313" key="9">
    <source>
        <dbReference type="Proteomes" id="UP000282211"/>
    </source>
</evidence>
<dbReference type="AlphaFoldDB" id="A0A420WL83"/>
<dbReference type="EMBL" id="RBII01000001">
    <property type="protein sequence ID" value="RKQ71645.1"/>
    <property type="molecule type" value="Genomic_DNA"/>
</dbReference>
<dbReference type="GO" id="GO:0003723">
    <property type="term" value="F:RNA binding"/>
    <property type="evidence" value="ECO:0007669"/>
    <property type="project" value="UniProtKB-KW"/>
</dbReference>
<dbReference type="InterPro" id="IPR011108">
    <property type="entry name" value="RMMBL"/>
</dbReference>
<evidence type="ECO:0000256" key="3">
    <source>
        <dbReference type="ARBA" id="ARBA00022801"/>
    </source>
</evidence>
<evidence type="ECO:0000256" key="4">
    <source>
        <dbReference type="ARBA" id="ARBA00022833"/>
    </source>
</evidence>
<dbReference type="GO" id="GO:0004527">
    <property type="term" value="F:exonuclease activity"/>
    <property type="evidence" value="ECO:0007669"/>
    <property type="project" value="UniProtKB-KW"/>
</dbReference>
<dbReference type="Gene3D" id="3.10.20.580">
    <property type="match status" value="1"/>
</dbReference>
<dbReference type="Pfam" id="PF00753">
    <property type="entry name" value="Lactamase_B"/>
    <property type="match status" value="1"/>
</dbReference>
<protein>
    <submittedName>
        <fullName evidence="8">Ribonuclease J</fullName>
    </submittedName>
</protein>